<protein>
    <submittedName>
        <fullName evidence="3">Universal stress protein</fullName>
    </submittedName>
</protein>
<organism evidence="3 4">
    <name type="scientific">Rufibacter sediminis</name>
    <dbReference type="NCBI Taxonomy" id="2762756"/>
    <lineage>
        <taxon>Bacteria</taxon>
        <taxon>Pseudomonadati</taxon>
        <taxon>Bacteroidota</taxon>
        <taxon>Cytophagia</taxon>
        <taxon>Cytophagales</taxon>
        <taxon>Hymenobacteraceae</taxon>
        <taxon>Rufibacter</taxon>
    </lineage>
</organism>
<dbReference type="InterPro" id="IPR006016">
    <property type="entry name" value="UspA"/>
</dbReference>
<dbReference type="InterPro" id="IPR006015">
    <property type="entry name" value="Universal_stress_UspA"/>
</dbReference>
<dbReference type="EMBL" id="JACOAF010000037">
    <property type="protein sequence ID" value="MBC3541157.1"/>
    <property type="molecule type" value="Genomic_DNA"/>
</dbReference>
<dbReference type="RefSeq" id="WP_186639746.1">
    <property type="nucleotide sequence ID" value="NZ_JACOAF010000037.1"/>
</dbReference>
<gene>
    <name evidence="3" type="ORF">H7U12_15795</name>
</gene>
<keyword evidence="4" id="KW-1185">Reference proteome</keyword>
<evidence type="ECO:0000313" key="3">
    <source>
        <dbReference type="EMBL" id="MBC3541157.1"/>
    </source>
</evidence>
<dbReference type="Gene3D" id="3.40.50.12370">
    <property type="match status" value="1"/>
</dbReference>
<feature type="domain" description="UspA" evidence="2">
    <location>
        <begin position="2"/>
        <end position="139"/>
    </location>
</feature>
<evidence type="ECO:0000259" key="2">
    <source>
        <dbReference type="Pfam" id="PF00582"/>
    </source>
</evidence>
<dbReference type="PANTHER" id="PTHR46268:SF6">
    <property type="entry name" value="UNIVERSAL STRESS PROTEIN UP12"/>
    <property type="match status" value="1"/>
</dbReference>
<evidence type="ECO:0000313" key="4">
    <source>
        <dbReference type="Proteomes" id="UP000659698"/>
    </source>
</evidence>
<dbReference type="Pfam" id="PF00582">
    <property type="entry name" value="Usp"/>
    <property type="match status" value="1"/>
</dbReference>
<comment type="caution">
    <text evidence="3">The sequence shown here is derived from an EMBL/GenBank/DDBJ whole genome shotgun (WGS) entry which is preliminary data.</text>
</comment>
<comment type="similarity">
    <text evidence="1">Belongs to the universal stress protein A family.</text>
</comment>
<dbReference type="CDD" id="cd00293">
    <property type="entry name" value="USP-like"/>
    <property type="match status" value="1"/>
</dbReference>
<proteinExistence type="inferred from homology"/>
<evidence type="ECO:0000256" key="1">
    <source>
        <dbReference type="ARBA" id="ARBA00008791"/>
    </source>
</evidence>
<dbReference type="PRINTS" id="PR01438">
    <property type="entry name" value="UNVRSLSTRESS"/>
</dbReference>
<dbReference type="Proteomes" id="UP000659698">
    <property type="component" value="Unassembled WGS sequence"/>
</dbReference>
<reference evidence="3 4" key="1">
    <citation type="journal article" date="2019" name="Int. J. Syst. Evol. Microbiol.">
        <title>Rufibacter sediminis sp. nov., isolated from freshwater lake sediment.</title>
        <authorList>
            <person name="Qu J.H."/>
            <person name="Zhang L.J."/>
            <person name="Fu Y.H."/>
            <person name="Li H.F."/>
        </authorList>
    </citation>
    <scope>NUCLEOTIDE SEQUENCE [LARGE SCALE GENOMIC DNA]</scope>
    <source>
        <strain evidence="3 4">H-1</strain>
    </source>
</reference>
<sequence length="294" mass="33583">MNKILVPTDFSAPAKKALLFALDLALKTNAQLLVCHVYQRLSPFLGDSYETTEEPRRRAMGQMEDFLRVATSACYSAVPIEYLVREGNPLQRLSQLINQDQVSLVVMGTKGAHDRLGKIFGTITETLVKRSLCPVVAIPEKAPLHAIENMVYTSTLEHSEVPALGLLLQLKDLFKANLTVLHVKSEDQLDLVEDNLIQEQLREEFPQQEFRFETVAQEEVVKGILDYLRQHQTHLLAFTVLEHDFWEVLFQDSVTTHLLHRLEIPMLALPFHPSKRTLVQKLTHERFPLESQLV</sequence>
<dbReference type="SUPFAM" id="SSF52402">
    <property type="entry name" value="Adenine nucleotide alpha hydrolases-like"/>
    <property type="match status" value="2"/>
</dbReference>
<name>A0ABR6VVD5_9BACT</name>
<dbReference type="PANTHER" id="PTHR46268">
    <property type="entry name" value="STRESS RESPONSE PROTEIN NHAX"/>
    <property type="match status" value="1"/>
</dbReference>
<accession>A0ABR6VVD5</accession>